<keyword evidence="2" id="KW-1185">Reference proteome</keyword>
<evidence type="ECO:0000313" key="1">
    <source>
        <dbReference type="EMBL" id="MBD0834716.1"/>
    </source>
</evidence>
<dbReference type="PROSITE" id="PS51257">
    <property type="entry name" value="PROKAR_LIPOPROTEIN"/>
    <property type="match status" value="1"/>
</dbReference>
<gene>
    <name evidence="1" type="ORF">ICJ84_04635</name>
</gene>
<organism evidence="1 2">
    <name type="scientific">Aestuariibaculum suncheonense</name>
    <dbReference type="NCBI Taxonomy" id="1028745"/>
    <lineage>
        <taxon>Bacteria</taxon>
        <taxon>Pseudomonadati</taxon>
        <taxon>Bacteroidota</taxon>
        <taxon>Flavobacteriia</taxon>
        <taxon>Flavobacteriales</taxon>
        <taxon>Flavobacteriaceae</taxon>
    </lineage>
</organism>
<sequence>MKHILVCLAFFAFLSCKQKSTEISNKVENSQIEVKSKFPEPLSMVFKAHGGIKQWKSMKSLEFTMNKPDGNEVTSVNLINRKSLISMPKHSLGYDGSLVWLLNKDTLTYKGKAKFYYNLMFYFNAMPFVFSDEGIRYTESEPLLFEGKTYPGIKISYDKGVGESSEDEYVLYYDEVTHRMAWLAYTVTYFSKEKSKKFNFIKYDKWQEIGGLLVPKVLQWYQVENNLPTMVRNNVEFTNVKLSTKAFSNEIFEKPEKAIVVN</sequence>
<accession>A0A8J6Q650</accession>
<reference evidence="1" key="2">
    <citation type="submission" date="2020-09" db="EMBL/GenBank/DDBJ databases">
        <authorList>
            <person name="Wu Z."/>
        </authorList>
    </citation>
    <scope>NUCLEOTIDE SEQUENCE</scope>
    <source>
        <strain evidence="1">SC17</strain>
    </source>
</reference>
<protein>
    <submittedName>
        <fullName evidence="1">Uncharacterized protein</fullName>
    </submittedName>
</protein>
<dbReference type="RefSeq" id="WP_188215175.1">
    <property type="nucleotide sequence ID" value="NZ_BAABGH010000004.1"/>
</dbReference>
<evidence type="ECO:0000313" key="2">
    <source>
        <dbReference type="Proteomes" id="UP000602057"/>
    </source>
</evidence>
<comment type="caution">
    <text evidence="1">The sequence shown here is derived from an EMBL/GenBank/DDBJ whole genome shotgun (WGS) entry which is preliminary data.</text>
</comment>
<dbReference type="Proteomes" id="UP000602057">
    <property type="component" value="Unassembled WGS sequence"/>
</dbReference>
<dbReference type="AlphaFoldDB" id="A0A8J6Q650"/>
<name>A0A8J6Q650_9FLAO</name>
<proteinExistence type="predicted"/>
<dbReference type="EMBL" id="JACVXC010000001">
    <property type="protein sequence ID" value="MBD0834716.1"/>
    <property type="molecule type" value="Genomic_DNA"/>
</dbReference>
<reference evidence="1" key="1">
    <citation type="journal article" date="2013" name="Int. J. Syst. Evol. Microbiol.">
        <title>Aestuariibaculum suncheonense gen. nov., sp. nov., a marine bacterium of the family Flavobacteriaceae isolated from a tidal flat and emended descriptions of the genera Gaetbulibacter and Tamlana.</title>
        <authorList>
            <person name="Jeong S.H."/>
            <person name="Park M.S."/>
            <person name="Jin H.M."/>
            <person name="Lee K."/>
            <person name="Park W."/>
            <person name="Jeon C.O."/>
        </authorList>
    </citation>
    <scope>NUCLEOTIDE SEQUENCE</scope>
    <source>
        <strain evidence="1">SC17</strain>
    </source>
</reference>